<dbReference type="Proteomes" id="UP000027982">
    <property type="component" value="Chromosome"/>
</dbReference>
<evidence type="ECO:0000256" key="7">
    <source>
        <dbReference type="SAM" id="MobiDB-lite"/>
    </source>
</evidence>
<dbReference type="GO" id="GO:0000272">
    <property type="term" value="P:polysaccharide catabolic process"/>
    <property type="evidence" value="ECO:0007669"/>
    <property type="project" value="UniProtKB-KW"/>
</dbReference>
<organism evidence="8 9">
    <name type="scientific">Fimbriimonas ginsengisoli Gsoil 348</name>
    <dbReference type="NCBI Taxonomy" id="661478"/>
    <lineage>
        <taxon>Bacteria</taxon>
        <taxon>Bacillati</taxon>
        <taxon>Armatimonadota</taxon>
        <taxon>Fimbriimonadia</taxon>
        <taxon>Fimbriimonadales</taxon>
        <taxon>Fimbriimonadaceae</taxon>
        <taxon>Fimbriimonas</taxon>
    </lineage>
</organism>
<dbReference type="KEGG" id="fgi:OP10G_2497"/>
<dbReference type="PANTHER" id="PTHR43739:SF2">
    <property type="entry name" value="OLIGOXYLOGLUCAN-REDUCING END-SPECIFIC XYLOGLUCANASE-RELATED"/>
    <property type="match status" value="1"/>
</dbReference>
<comment type="similarity">
    <text evidence="6">Belongs to the glycosyl hydrolase 74 family.</text>
</comment>
<keyword evidence="5" id="KW-0624">Polysaccharide degradation</keyword>
<name>A0A068NSW3_FIMGI</name>
<gene>
    <name evidence="8" type="ORF">OP10G_2497</name>
</gene>
<evidence type="ECO:0000256" key="3">
    <source>
        <dbReference type="ARBA" id="ARBA00023277"/>
    </source>
</evidence>
<sequence>MSLAASQTPKSVPYNWKNVQMVGAGFVDGIVFHPTAKDVRYARTDMGGAYRWDAGRRRWAPILDWVPFNDLNFMGVESIAVDPANPRNVYLACGTYTNSGTPNGAILRSRDGGRTFSTTRVPFKFGGNENGRGNGERMTVDPNDPRRLLLGTRHDGLWRSDDGAVTWHRLESFTPLGGPRGAGVVVTLFDPNSGSRGKGSRTAYVAVSNATGPNLFVTTDDGATWAPVPNAPTGLYPTHMVRGGDGALWLTYGSNPGPQGMTDGAVWKYKGGAWSDVTPEKGRFGYGAVSVQMGRPDTVIVSTFFHPPHEQIFRTTDGGKSWRPTIGGKETFDYSKAPYISRTGIHWLFDIEINPRNPDHAIFTTGYGGHETFNLTDADRGKPVIWHAMATGIEESVGLELLSPTQGVPLVTAIGDYGGFVHRDLDKPAPEGNFTNPHFGNTTGVAAGDLAPLTIVRVGSASGGNRGNIGYSIDGGKSWNPTKSAPTGAREGHIAVSADGKTWVWSLRNGAFRTSDRGDTWAPVALPAGLRVIADHVDSSRFYALDLFGGKLFTSSDGGATFVEKSFTLAGGLPRRGGDRMDARAGQDQLYATPGRTGDLWIAAFDGLHHSVDGGTTFMRMGHIRELHAFGFGKAAPHSKLPAMYVVGSVDGRRGIFRSDDGAASWARINDDDHQWGLVLQIAGDPKRYGRVYVGTHGRGVFYGDPR</sequence>
<accession>A0A068NSW3</accession>
<dbReference type="SUPFAM" id="SSF110296">
    <property type="entry name" value="Oligoxyloglucan reducing end-specific cellobiohydrolase"/>
    <property type="match status" value="2"/>
</dbReference>
<keyword evidence="4" id="KW-0326">Glycosidase</keyword>
<keyword evidence="2" id="KW-0378">Hydrolase</keyword>
<dbReference type="GO" id="GO:0010411">
    <property type="term" value="P:xyloglucan metabolic process"/>
    <property type="evidence" value="ECO:0007669"/>
    <property type="project" value="TreeGrafter"/>
</dbReference>
<keyword evidence="1" id="KW-0732">Signal</keyword>
<evidence type="ECO:0000313" key="8">
    <source>
        <dbReference type="EMBL" id="AIE85865.1"/>
    </source>
</evidence>
<keyword evidence="3" id="KW-0119">Carbohydrate metabolism</keyword>
<dbReference type="GO" id="GO:0016798">
    <property type="term" value="F:hydrolase activity, acting on glycosyl bonds"/>
    <property type="evidence" value="ECO:0007669"/>
    <property type="project" value="UniProtKB-KW"/>
</dbReference>
<dbReference type="EMBL" id="CP007139">
    <property type="protein sequence ID" value="AIE85865.1"/>
    <property type="molecule type" value="Genomic_DNA"/>
</dbReference>
<dbReference type="InterPro" id="IPR015943">
    <property type="entry name" value="WD40/YVTN_repeat-like_dom_sf"/>
</dbReference>
<proteinExistence type="inferred from homology"/>
<evidence type="ECO:0000256" key="1">
    <source>
        <dbReference type="ARBA" id="ARBA00022729"/>
    </source>
</evidence>
<evidence type="ECO:0000256" key="2">
    <source>
        <dbReference type="ARBA" id="ARBA00022801"/>
    </source>
</evidence>
<protein>
    <submittedName>
        <fullName evidence="8">Cellulase</fullName>
    </submittedName>
</protein>
<dbReference type="InterPro" id="IPR052025">
    <property type="entry name" value="Xyloglucanase_GH74"/>
</dbReference>
<evidence type="ECO:0000256" key="5">
    <source>
        <dbReference type="ARBA" id="ARBA00023326"/>
    </source>
</evidence>
<dbReference type="PANTHER" id="PTHR43739">
    <property type="entry name" value="XYLOGLUCANASE (EUROFUNG)"/>
    <property type="match status" value="1"/>
</dbReference>
<feature type="region of interest" description="Disordered" evidence="7">
    <location>
        <begin position="125"/>
        <end position="144"/>
    </location>
</feature>
<evidence type="ECO:0000256" key="4">
    <source>
        <dbReference type="ARBA" id="ARBA00023295"/>
    </source>
</evidence>
<dbReference type="STRING" id="661478.OP10G_2497"/>
<dbReference type="eggNOG" id="COG3391">
    <property type="taxonomic scope" value="Bacteria"/>
</dbReference>
<keyword evidence="9" id="KW-1185">Reference proteome</keyword>
<dbReference type="Gene3D" id="2.130.10.10">
    <property type="entry name" value="YVTN repeat-like/Quinoprotein amine dehydrogenase"/>
    <property type="match status" value="2"/>
</dbReference>
<dbReference type="CDD" id="cd15482">
    <property type="entry name" value="Sialidase_non-viral"/>
    <property type="match status" value="1"/>
</dbReference>
<dbReference type="HOGENOM" id="CLU_004180_1_0_0"/>
<reference evidence="8 9" key="1">
    <citation type="journal article" date="2014" name="PLoS ONE">
        <title>The first complete genome sequence of the class fimbriimonadia in the phylum armatimonadetes.</title>
        <authorList>
            <person name="Hu Z.Y."/>
            <person name="Wang Y.Z."/>
            <person name="Im W.T."/>
            <person name="Wang S.Y."/>
            <person name="Zhao G.P."/>
            <person name="Zheng H.J."/>
            <person name="Quan Z.X."/>
        </authorList>
    </citation>
    <scope>NUCLEOTIDE SEQUENCE [LARGE SCALE GENOMIC DNA]</scope>
    <source>
        <strain evidence="8">Gsoil 348</strain>
    </source>
</reference>
<evidence type="ECO:0000256" key="6">
    <source>
        <dbReference type="ARBA" id="ARBA00037986"/>
    </source>
</evidence>
<dbReference type="AlphaFoldDB" id="A0A068NSW3"/>
<feature type="compositionally biased region" description="Basic and acidic residues" evidence="7">
    <location>
        <begin position="134"/>
        <end position="144"/>
    </location>
</feature>
<evidence type="ECO:0000313" key="9">
    <source>
        <dbReference type="Proteomes" id="UP000027982"/>
    </source>
</evidence>